<feature type="domain" description="CRISPR type III-associated protein" evidence="2">
    <location>
        <begin position="76"/>
        <end position="236"/>
    </location>
</feature>
<evidence type="ECO:0000313" key="4">
    <source>
        <dbReference type="Proteomes" id="UP001235303"/>
    </source>
</evidence>
<protein>
    <submittedName>
        <fullName evidence="3">RAMP superfamily CRISPR-associated protein</fullName>
    </submittedName>
</protein>
<dbReference type="InterPro" id="IPR010172">
    <property type="entry name" value="CRISPR-assoc_prot_TM1791"/>
</dbReference>
<sequence>MPPSPWFQNHQPQPHKSASWVEYLRWSRVTPSDGTEKSGTIMELFQKFEQGDYSHHLERLCQRTKDLAGENNWFITQCPWRIRVGGVRGPEEMLLPAFNHIGIPYIPSSTLKGIARATAKREIDERELNKIFGSIDGDATQMGQVVFLDAYPNSKGDDLGGLQLDMANQIWKWEGDTAPTYKTNPNLFISLEQPSFVIGLRQGTSSHETFQRVMGWLKKGLATGIGAQVNSGYGVLETEEIKLPRILPPIKFKLKGQLIHGHQEFVRWERTNDNRGWKPPGKAVEEVRSTAFRSMLRYWFRALALGVLPQSNVHSLEHEIFGGIDPQQQKTGNFRLVVSGSITQSLNRQSPGIMEGQLKFYVCPQANRQIPEDNLKTFLQTLTWLMVHLGGVGQGARRPCHKRNNNPYWRGATLTITNNHSYWQDPSSLTKFQALFAKRMKKFYSILQELSGVHCNWSNPRSVEPNPNRLRWAEAIDRQCKIVCVSGRSTNHKPFALAKLHELAYGNRGYNPALCGNSNDKPSPIWIAALEHYQVVTVFGATEAPRKGYIDELCKKKNGSTFVKLWPLH</sequence>
<dbReference type="RefSeq" id="WP_283752507.1">
    <property type="nucleotide sequence ID" value="NZ_JAQOSP010000033.1"/>
</dbReference>
<accession>A0ABT7APC7</accession>
<gene>
    <name evidence="3" type="ORF">PMG71_04845</name>
</gene>
<proteinExistence type="predicted"/>
<reference evidence="3 4" key="1">
    <citation type="submission" date="2023-01" db="EMBL/GenBank/DDBJ databases">
        <title>Novel diversity within Roseofilum (Cyanobacteria; Desertifilaceae) from marine benthic mats with descriptions of four novel species.</title>
        <authorList>
            <person name="Wang Y."/>
            <person name="Berthold D.E."/>
            <person name="Hu J."/>
            <person name="Lefler F.W."/>
            <person name="Laughinghouse H.D. IV."/>
        </authorList>
    </citation>
    <scope>NUCLEOTIDE SEQUENCE [LARGE SCALE GENOMIC DNA]</scope>
    <source>
        <strain evidence="3 4">BLCC-M154</strain>
    </source>
</reference>
<dbReference type="PANTHER" id="PTHR39965">
    <property type="entry name" value="CRISPR SYSTEM CMR SUBUNIT CMR6"/>
    <property type="match status" value="1"/>
</dbReference>
<evidence type="ECO:0000313" key="3">
    <source>
        <dbReference type="EMBL" id="MDJ1168745.1"/>
    </source>
</evidence>
<name>A0ABT7APC7_9CYAN</name>
<keyword evidence="1" id="KW-0051">Antiviral defense</keyword>
<dbReference type="Proteomes" id="UP001235303">
    <property type="component" value="Unassembled WGS sequence"/>
</dbReference>
<evidence type="ECO:0000259" key="2">
    <source>
        <dbReference type="Pfam" id="PF03787"/>
    </source>
</evidence>
<dbReference type="EMBL" id="JAQOSP010000033">
    <property type="protein sequence ID" value="MDJ1168745.1"/>
    <property type="molecule type" value="Genomic_DNA"/>
</dbReference>
<keyword evidence="4" id="KW-1185">Reference proteome</keyword>
<comment type="caution">
    <text evidence="3">The sequence shown here is derived from an EMBL/GenBank/DDBJ whole genome shotgun (WGS) entry which is preliminary data.</text>
</comment>
<organism evidence="3 4">
    <name type="scientific">Roseofilum acuticapitatum BLCC-M154</name>
    <dbReference type="NCBI Taxonomy" id="3022444"/>
    <lineage>
        <taxon>Bacteria</taxon>
        <taxon>Bacillati</taxon>
        <taxon>Cyanobacteriota</taxon>
        <taxon>Cyanophyceae</taxon>
        <taxon>Desertifilales</taxon>
        <taxon>Desertifilaceae</taxon>
        <taxon>Roseofilum</taxon>
        <taxon>Roseofilum acuticapitatum</taxon>
    </lineage>
</organism>
<dbReference type="PANTHER" id="PTHR39965:SF1">
    <property type="entry name" value="CRISPR SYSTEM CMR SUBUNIT CMR6"/>
    <property type="match status" value="1"/>
</dbReference>
<dbReference type="Pfam" id="PF03787">
    <property type="entry name" value="RAMPs"/>
    <property type="match status" value="1"/>
</dbReference>
<dbReference type="InterPro" id="IPR005537">
    <property type="entry name" value="RAMP_III_fam"/>
</dbReference>
<evidence type="ECO:0000256" key="1">
    <source>
        <dbReference type="ARBA" id="ARBA00023118"/>
    </source>
</evidence>